<comment type="caution">
    <text evidence="2">The sequence shown here is derived from an EMBL/GenBank/DDBJ whole genome shotgun (WGS) entry which is preliminary data.</text>
</comment>
<sequence length="292" mass="33013">MDIHSWLENTADREPPDEPVLRGFAHLEVRQLGRKHRHKRKRASSDSSLLQSRRHERAAAVRRTISSDGFRDAGKVFTRHDRQRSVEYERAGGDDAPPRTYEKRARHKTKADRYEPKPKKHLKERESREDKTLEVKPRKARCSGDGGRTVGLVQGFQLKGGPQKSRLTLKPKTHAGLFKHGRASAQVAGRGAGLPDLVFNELRFLRKPEDHQDEAQTRVNPATGKKDSKRQREEEISAYFAQGRDVLADKAGTGHESKSTSFVQRQHPRTAQVESAIALPEKPFLGFGSKAE</sequence>
<feature type="region of interest" description="Disordered" evidence="1">
    <location>
        <begin position="247"/>
        <end position="277"/>
    </location>
</feature>
<dbReference type="AlphaFoldDB" id="A0A4U0TYX2"/>
<reference evidence="2 3" key="1">
    <citation type="submission" date="2017-03" db="EMBL/GenBank/DDBJ databases">
        <title>Genomes of endolithic fungi from Antarctica.</title>
        <authorList>
            <person name="Coleine C."/>
            <person name="Masonjones S."/>
            <person name="Stajich J.E."/>
        </authorList>
    </citation>
    <scope>NUCLEOTIDE SEQUENCE [LARGE SCALE GENOMIC DNA]</scope>
    <source>
        <strain evidence="2 3">CCFEE 5311</strain>
    </source>
</reference>
<feature type="compositionally biased region" description="Basic and acidic residues" evidence="1">
    <location>
        <begin position="1"/>
        <end position="31"/>
    </location>
</feature>
<proteinExistence type="predicted"/>
<feature type="compositionally biased region" description="Basic and acidic residues" evidence="1">
    <location>
        <begin position="111"/>
        <end position="137"/>
    </location>
</feature>
<feature type="compositionally biased region" description="Basic and acidic residues" evidence="1">
    <location>
        <begin position="207"/>
        <end position="216"/>
    </location>
</feature>
<organism evidence="2 3">
    <name type="scientific">Friedmanniomyces endolithicus</name>
    <dbReference type="NCBI Taxonomy" id="329885"/>
    <lineage>
        <taxon>Eukaryota</taxon>
        <taxon>Fungi</taxon>
        <taxon>Dikarya</taxon>
        <taxon>Ascomycota</taxon>
        <taxon>Pezizomycotina</taxon>
        <taxon>Dothideomycetes</taxon>
        <taxon>Dothideomycetidae</taxon>
        <taxon>Mycosphaerellales</taxon>
        <taxon>Teratosphaeriaceae</taxon>
        <taxon>Friedmanniomyces</taxon>
    </lineage>
</organism>
<evidence type="ECO:0000313" key="2">
    <source>
        <dbReference type="EMBL" id="TKA27292.1"/>
    </source>
</evidence>
<feature type="compositionally biased region" description="Basic and acidic residues" evidence="1">
    <location>
        <begin position="247"/>
        <end position="258"/>
    </location>
</feature>
<name>A0A4U0TYX2_9PEZI</name>
<dbReference type="EMBL" id="NAJP01000129">
    <property type="protein sequence ID" value="TKA27292.1"/>
    <property type="molecule type" value="Genomic_DNA"/>
</dbReference>
<dbReference type="Proteomes" id="UP000310066">
    <property type="component" value="Unassembled WGS sequence"/>
</dbReference>
<accession>A0A4U0TYX2</accession>
<feature type="compositionally biased region" description="Basic residues" evidence="1">
    <location>
        <begin position="32"/>
        <end position="42"/>
    </location>
</feature>
<feature type="compositionally biased region" description="Basic and acidic residues" evidence="1">
    <location>
        <begin position="69"/>
        <end position="103"/>
    </location>
</feature>
<protein>
    <submittedName>
        <fullName evidence="2">Uncharacterized protein</fullName>
    </submittedName>
</protein>
<feature type="region of interest" description="Disordered" evidence="1">
    <location>
        <begin position="207"/>
        <end position="234"/>
    </location>
</feature>
<dbReference type="OrthoDB" id="2537141at2759"/>
<evidence type="ECO:0000313" key="3">
    <source>
        <dbReference type="Proteomes" id="UP000310066"/>
    </source>
</evidence>
<feature type="region of interest" description="Disordered" evidence="1">
    <location>
        <begin position="1"/>
        <end position="149"/>
    </location>
</feature>
<gene>
    <name evidence="2" type="ORF">B0A54_16692</name>
</gene>
<dbReference type="STRING" id="329885.A0A4U0TYX2"/>
<feature type="compositionally biased region" description="Basic and acidic residues" evidence="1">
    <location>
        <begin position="224"/>
        <end position="234"/>
    </location>
</feature>
<evidence type="ECO:0000256" key="1">
    <source>
        <dbReference type="SAM" id="MobiDB-lite"/>
    </source>
</evidence>